<gene>
    <name evidence="1" type="ORF">F2P81_005784</name>
</gene>
<reference evidence="1 2" key="1">
    <citation type="submission" date="2019-06" db="EMBL/GenBank/DDBJ databases">
        <title>Draft genomes of female and male turbot (Scophthalmus maximus).</title>
        <authorList>
            <person name="Xu H."/>
            <person name="Xu X.-W."/>
            <person name="Shao C."/>
            <person name="Chen S."/>
        </authorList>
    </citation>
    <scope>NUCLEOTIDE SEQUENCE [LARGE SCALE GENOMIC DNA]</scope>
    <source>
        <strain evidence="1">Ysfricsl-2016a</strain>
        <tissue evidence="1">Blood</tissue>
    </source>
</reference>
<proteinExistence type="predicted"/>
<dbReference type="EMBL" id="VEVO01000005">
    <property type="protein sequence ID" value="KAF0042252.1"/>
    <property type="molecule type" value="Genomic_DNA"/>
</dbReference>
<dbReference type="Pfam" id="PF15389">
    <property type="entry name" value="DUF4612"/>
    <property type="match status" value="1"/>
</dbReference>
<comment type="caution">
    <text evidence="1">The sequence shown here is derived from an EMBL/GenBank/DDBJ whole genome shotgun (WGS) entry which is preliminary data.</text>
</comment>
<name>A0A6A4TJK1_SCOMX</name>
<accession>A0A6A4TJK1</accession>
<organism evidence="1 2">
    <name type="scientific">Scophthalmus maximus</name>
    <name type="common">Turbot</name>
    <name type="synonym">Psetta maxima</name>
    <dbReference type="NCBI Taxonomy" id="52904"/>
    <lineage>
        <taxon>Eukaryota</taxon>
        <taxon>Metazoa</taxon>
        <taxon>Chordata</taxon>
        <taxon>Craniata</taxon>
        <taxon>Vertebrata</taxon>
        <taxon>Euteleostomi</taxon>
        <taxon>Actinopterygii</taxon>
        <taxon>Neopterygii</taxon>
        <taxon>Teleostei</taxon>
        <taxon>Neoteleostei</taxon>
        <taxon>Acanthomorphata</taxon>
        <taxon>Carangaria</taxon>
        <taxon>Pleuronectiformes</taxon>
        <taxon>Pleuronectoidei</taxon>
        <taxon>Scophthalmidae</taxon>
        <taxon>Scophthalmus</taxon>
    </lineage>
</organism>
<evidence type="ECO:0000313" key="1">
    <source>
        <dbReference type="EMBL" id="KAF0042252.1"/>
    </source>
</evidence>
<dbReference type="InterPro" id="IPR027967">
    <property type="entry name" value="DUF4612"/>
</dbReference>
<evidence type="ECO:0000313" key="2">
    <source>
        <dbReference type="Proteomes" id="UP000438429"/>
    </source>
</evidence>
<dbReference type="Proteomes" id="UP000438429">
    <property type="component" value="Unassembled WGS sequence"/>
</dbReference>
<sequence length="201" mass="23593">MNCSVVHCYCVYREFERSFSLSLVRSERNVSFHLPSPFLPSSSHPIPQSCRHLVTWESRVTLYECVCKRVAELAHNIRCTFRDRGRKDWLVLVSQLAYAHKRTPSGLYEYKMKGVEEVKYMRGEENRVNVRNQENLEKSNVQYRGKQQKEVAAANVKSKPLSGGRVMKGQTDERRERWRRMRRPIAAHCREQRKGLVTFGS</sequence>
<dbReference type="AlphaFoldDB" id="A0A6A4TJK1"/>
<protein>
    <submittedName>
        <fullName evidence="1">Uncharacterized protein</fullName>
    </submittedName>
</protein>